<keyword evidence="2" id="KW-1185">Reference proteome</keyword>
<sequence length="600" mass="65870">MQTRARNKHAHPGLIDRANPRWSTEEVQQAATKKTAAKTKAAKDKQDSIRAVATIENQIQQEEDQEDAEAAHPPPSKITKKRRLSGDQVSRLKRLKLASSQTDENPDPTSDEDQANENEDVEMIQDEQPDERTSHGRQKAKPPSLRSTISIQRRELLSQRAASEASTGEQANSGSHRKLTPQTQLLDSLEEYSGTIPGWNENVADSTPNYGEKVDTPSIRSFRTVSVAQSKNSIFAPLSDDEQTLTNGARKNKKYSTFDYGGLDDEDEGDNGVVEEAEGDSMIAITKGQLKQLLSSKRRHVFDVNTLLTRPAQHSNAMEQDHGPQEEDRANKMSDAQLPSQGPAHNSRRPIDHTPNPQSTVSERGSNVGPCPVPSAVSSKHGRIPSNHGGSAASERHGSHATHHRSHSVSLGHQRNDGAPSRHRHDDGSSSRHRRDDSGSSGHQRDDDAAPGHRHNSSAAPGPHRDNSTTPGNRRNGGVASRPPRTGNAPTKGIGQPMARVHACVRNAQQELSDDKNDTNSIATHPKGPRKKIPPSNDDLPPGTFKIWRSFLVPKWLEYVGTLDEVWDLGNLLPMAQHLWNKAFPDCPQTITKDGKIYAL</sequence>
<name>A0ACB7ZRU3_9AGAM</name>
<accession>A0ACB7ZRU3</accession>
<gene>
    <name evidence="1" type="ORF">BJ138DRAFT_1120421</name>
</gene>
<reference evidence="1" key="1">
    <citation type="journal article" date="2021" name="New Phytol.">
        <title>Evolutionary innovations through gain and loss of genes in the ectomycorrhizal Boletales.</title>
        <authorList>
            <person name="Wu G."/>
            <person name="Miyauchi S."/>
            <person name="Morin E."/>
            <person name="Kuo A."/>
            <person name="Drula E."/>
            <person name="Varga T."/>
            <person name="Kohler A."/>
            <person name="Feng B."/>
            <person name="Cao Y."/>
            <person name="Lipzen A."/>
            <person name="Daum C."/>
            <person name="Hundley H."/>
            <person name="Pangilinan J."/>
            <person name="Johnson J."/>
            <person name="Barry K."/>
            <person name="LaButti K."/>
            <person name="Ng V."/>
            <person name="Ahrendt S."/>
            <person name="Min B."/>
            <person name="Choi I.G."/>
            <person name="Park H."/>
            <person name="Plett J.M."/>
            <person name="Magnuson J."/>
            <person name="Spatafora J.W."/>
            <person name="Nagy L.G."/>
            <person name="Henrissat B."/>
            <person name="Grigoriev I.V."/>
            <person name="Yang Z.L."/>
            <person name="Xu J."/>
            <person name="Martin F.M."/>
        </authorList>
    </citation>
    <scope>NUCLEOTIDE SEQUENCE</scope>
    <source>
        <strain evidence="1">ATCC 28755</strain>
    </source>
</reference>
<comment type="caution">
    <text evidence="1">The sequence shown here is derived from an EMBL/GenBank/DDBJ whole genome shotgun (WGS) entry which is preliminary data.</text>
</comment>
<organism evidence="1 2">
    <name type="scientific">Hygrophoropsis aurantiaca</name>
    <dbReference type="NCBI Taxonomy" id="72124"/>
    <lineage>
        <taxon>Eukaryota</taxon>
        <taxon>Fungi</taxon>
        <taxon>Dikarya</taxon>
        <taxon>Basidiomycota</taxon>
        <taxon>Agaricomycotina</taxon>
        <taxon>Agaricomycetes</taxon>
        <taxon>Agaricomycetidae</taxon>
        <taxon>Boletales</taxon>
        <taxon>Coniophorineae</taxon>
        <taxon>Hygrophoropsidaceae</taxon>
        <taxon>Hygrophoropsis</taxon>
    </lineage>
</organism>
<dbReference type="EMBL" id="MU268995">
    <property type="protein sequence ID" value="KAH7903407.1"/>
    <property type="molecule type" value="Genomic_DNA"/>
</dbReference>
<feature type="non-terminal residue" evidence="1">
    <location>
        <position position="600"/>
    </location>
</feature>
<protein>
    <submittedName>
        <fullName evidence="1">Uncharacterized protein</fullName>
    </submittedName>
</protein>
<dbReference type="Proteomes" id="UP000790377">
    <property type="component" value="Unassembled WGS sequence"/>
</dbReference>
<evidence type="ECO:0000313" key="1">
    <source>
        <dbReference type="EMBL" id="KAH7903407.1"/>
    </source>
</evidence>
<proteinExistence type="predicted"/>
<evidence type="ECO:0000313" key="2">
    <source>
        <dbReference type="Proteomes" id="UP000790377"/>
    </source>
</evidence>